<dbReference type="GO" id="GO:0006310">
    <property type="term" value="P:DNA recombination"/>
    <property type="evidence" value="ECO:0007669"/>
    <property type="project" value="InterPro"/>
</dbReference>
<evidence type="ECO:0000256" key="5">
    <source>
        <dbReference type="ARBA" id="ARBA00022839"/>
    </source>
</evidence>
<protein>
    <recommendedName>
        <fullName evidence="2">Single-stranded-DNA-specific exonuclease RecJ</fullName>
    </recommendedName>
</protein>
<keyword evidence="4" id="KW-0378">Hydrolase</keyword>
<dbReference type="SUPFAM" id="SSF64182">
    <property type="entry name" value="DHH phosphoesterases"/>
    <property type="match status" value="1"/>
</dbReference>
<comment type="caution">
    <text evidence="10">The sequence shown here is derived from an EMBL/GenBank/DDBJ whole genome shotgun (WGS) entry which is preliminary data.</text>
</comment>
<evidence type="ECO:0000313" key="11">
    <source>
        <dbReference type="Proteomes" id="UP000322524"/>
    </source>
</evidence>
<evidence type="ECO:0000256" key="1">
    <source>
        <dbReference type="ARBA" id="ARBA00005915"/>
    </source>
</evidence>
<feature type="domain" description="DDH" evidence="6">
    <location>
        <begin position="82"/>
        <end position="226"/>
    </location>
</feature>
<dbReference type="InterPro" id="IPR038763">
    <property type="entry name" value="DHH_sf"/>
</dbReference>
<evidence type="ECO:0000313" key="10">
    <source>
        <dbReference type="EMBL" id="TYS68896.1"/>
    </source>
</evidence>
<dbReference type="STRING" id="79883.GCA_001636495_01827"/>
<evidence type="ECO:0000259" key="9">
    <source>
        <dbReference type="Pfam" id="PF17768"/>
    </source>
</evidence>
<dbReference type="InterPro" id="IPR051673">
    <property type="entry name" value="SSDNA_exonuclease_RecJ"/>
</dbReference>
<keyword evidence="3" id="KW-0540">Nuclease</keyword>
<accession>A0A5D4T402</accession>
<dbReference type="AlphaFoldDB" id="A0A5D4T402"/>
<dbReference type="InterPro" id="IPR003156">
    <property type="entry name" value="DHHA1_dom"/>
</dbReference>
<dbReference type="NCBIfam" id="TIGR00644">
    <property type="entry name" value="recJ"/>
    <property type="match status" value="1"/>
</dbReference>
<gene>
    <name evidence="10" type="primary">recJ</name>
    <name evidence="10" type="ORF">FZC76_08165</name>
</gene>
<evidence type="ECO:0000259" key="7">
    <source>
        <dbReference type="Pfam" id="PF02272"/>
    </source>
</evidence>
<dbReference type="InterPro" id="IPR018779">
    <property type="entry name" value="RecJ_C"/>
</dbReference>
<dbReference type="Gene3D" id="3.90.1640.30">
    <property type="match status" value="1"/>
</dbReference>
<dbReference type="InterPro" id="IPR041122">
    <property type="entry name" value="RecJ_OB"/>
</dbReference>
<dbReference type="EMBL" id="VTEV01000003">
    <property type="protein sequence ID" value="TYS68896.1"/>
    <property type="molecule type" value="Genomic_DNA"/>
</dbReference>
<comment type="similarity">
    <text evidence="1">Belongs to the RecJ family.</text>
</comment>
<dbReference type="OrthoDB" id="9809852at2"/>
<reference evidence="10 11" key="1">
    <citation type="submission" date="2019-08" db="EMBL/GenBank/DDBJ databases">
        <title>Bacillus genomes from the desert of Cuatro Cienegas, Coahuila.</title>
        <authorList>
            <person name="Olmedo-Alvarez G."/>
        </authorList>
    </citation>
    <scope>NUCLEOTIDE SEQUENCE [LARGE SCALE GENOMIC DNA]</scope>
    <source>
        <strain evidence="10 11">CH28_1T</strain>
    </source>
</reference>
<dbReference type="InterPro" id="IPR001667">
    <property type="entry name" value="DDH_dom"/>
</dbReference>
<evidence type="ECO:0000259" key="8">
    <source>
        <dbReference type="Pfam" id="PF10141"/>
    </source>
</evidence>
<sequence length="781" mass="88226">MLASKSRWSISESNRELVDRLAESLEIAPLIASLLVNRGFDTIDAAKEFLYTNDQEFHDPFLMEDMDKLVERVNQAIANEEKILVFGDYDADGVSSTTVMVTALREVGALVDFYIPNRFTEGYGPNENAFKQAKENGYSLIITVDTGISALYEAKVAKELGLDLIITDHHEPGPELPDAFAIIHPKKETCSYPFDDLAGVGVAYKVAHALLGKNPEHLLDVAAIGTIADLVPLVGENRLLASKGIKKMQQTTRVGLKALLQKCGVELHTVTEETVGFSIGPRINAVGRLDNADPAVHLLMTNDPEEAKMLAEEMESYNKERQQIVTQITEEAIQQVEEKYPPEDNGFIIVEGNNWNAGVIGIVASRLVDRFYRPTIVLSLDEDKGLAKGSARSIAGFDLFENLSKCRDILPHFGGHPMAAGMTLKIEDVTELRQRMNQKALEILTEEDFTPITEVDMECKVEEVTLSTIEQLEMLSPFGVANPKPKVLVKDVLPQQIRQIGNKSNHLKLVIEQEGSSLDCVGFGFGETYHHVAPGASLDVLGELSINEWNNFRKPQLFLKDIRVTDWQLFDIRSIKQLNQTLNGIDKTKLHILYFNENTLEEINLHNELRPFASMVTEDANVDLTEKYVVILDIPSEEAHLSHLLHNSTPDRIYASFYQKENHFFSTIPTREHFKWFYALLAKKGSFDLRKHAEDIAKHRGWSKETVDFISQVFFDLEFVTIDKGFIALNHAAKKRDFEESPTYRKKQQQVMLENLFLYSSYKQLKAWFDQHLTKQCTVHS</sequence>
<evidence type="ECO:0000256" key="3">
    <source>
        <dbReference type="ARBA" id="ARBA00022722"/>
    </source>
</evidence>
<evidence type="ECO:0000259" key="6">
    <source>
        <dbReference type="Pfam" id="PF01368"/>
    </source>
</evidence>
<dbReference type="Pfam" id="PF02272">
    <property type="entry name" value="DHHA1"/>
    <property type="match status" value="1"/>
</dbReference>
<dbReference type="InterPro" id="IPR004610">
    <property type="entry name" value="RecJ"/>
</dbReference>
<dbReference type="RefSeq" id="WP_148987743.1">
    <property type="nucleotide sequence ID" value="NZ_VTEV01000003.1"/>
</dbReference>
<proteinExistence type="inferred from homology"/>
<dbReference type="GO" id="GO:0003676">
    <property type="term" value="F:nucleic acid binding"/>
    <property type="evidence" value="ECO:0007669"/>
    <property type="project" value="InterPro"/>
</dbReference>
<dbReference type="Gene3D" id="3.10.310.30">
    <property type="match status" value="1"/>
</dbReference>
<feature type="domain" description="DHHA1" evidence="7">
    <location>
        <begin position="346"/>
        <end position="439"/>
    </location>
</feature>
<feature type="domain" description="Single-stranded-DNA-specific exonuclease RecJ C-terminal" evidence="8">
    <location>
        <begin position="568"/>
        <end position="769"/>
    </location>
</feature>
<organism evidence="10 11">
    <name type="scientific">Sutcliffiella horikoshii</name>
    <dbReference type="NCBI Taxonomy" id="79883"/>
    <lineage>
        <taxon>Bacteria</taxon>
        <taxon>Bacillati</taxon>
        <taxon>Bacillota</taxon>
        <taxon>Bacilli</taxon>
        <taxon>Bacillales</taxon>
        <taxon>Bacillaceae</taxon>
        <taxon>Sutcliffiella</taxon>
    </lineage>
</organism>
<dbReference type="PANTHER" id="PTHR30255:SF2">
    <property type="entry name" value="SINGLE-STRANDED-DNA-SPECIFIC EXONUCLEASE RECJ"/>
    <property type="match status" value="1"/>
</dbReference>
<name>A0A5D4T402_9BACI</name>
<dbReference type="GO" id="GO:0008409">
    <property type="term" value="F:5'-3' exonuclease activity"/>
    <property type="evidence" value="ECO:0007669"/>
    <property type="project" value="InterPro"/>
</dbReference>
<dbReference type="Pfam" id="PF17768">
    <property type="entry name" value="RecJ_OB"/>
    <property type="match status" value="1"/>
</dbReference>
<dbReference type="Proteomes" id="UP000322524">
    <property type="component" value="Unassembled WGS sequence"/>
</dbReference>
<dbReference type="PANTHER" id="PTHR30255">
    <property type="entry name" value="SINGLE-STRANDED-DNA-SPECIFIC EXONUCLEASE RECJ"/>
    <property type="match status" value="1"/>
</dbReference>
<feature type="domain" description="RecJ OB" evidence="9">
    <location>
        <begin position="455"/>
        <end position="561"/>
    </location>
</feature>
<keyword evidence="5 10" id="KW-0269">Exonuclease</keyword>
<evidence type="ECO:0000256" key="4">
    <source>
        <dbReference type="ARBA" id="ARBA00022801"/>
    </source>
</evidence>
<dbReference type="Pfam" id="PF10141">
    <property type="entry name" value="ssDNA-exonuc_C"/>
    <property type="match status" value="1"/>
</dbReference>
<dbReference type="GO" id="GO:0006281">
    <property type="term" value="P:DNA repair"/>
    <property type="evidence" value="ECO:0007669"/>
    <property type="project" value="InterPro"/>
</dbReference>
<dbReference type="Pfam" id="PF01368">
    <property type="entry name" value="DHH"/>
    <property type="match status" value="1"/>
</dbReference>
<evidence type="ECO:0000256" key="2">
    <source>
        <dbReference type="ARBA" id="ARBA00019841"/>
    </source>
</evidence>